<evidence type="ECO:0000313" key="2">
    <source>
        <dbReference type="Proteomes" id="UP000299102"/>
    </source>
</evidence>
<comment type="caution">
    <text evidence="1">The sequence shown here is derived from an EMBL/GenBank/DDBJ whole genome shotgun (WGS) entry which is preliminary data.</text>
</comment>
<reference evidence="1 2" key="1">
    <citation type="journal article" date="2019" name="Commun. Biol.">
        <title>The bagworm genome reveals a unique fibroin gene that provides high tensile strength.</title>
        <authorList>
            <person name="Kono N."/>
            <person name="Nakamura H."/>
            <person name="Ohtoshi R."/>
            <person name="Tomita M."/>
            <person name="Numata K."/>
            <person name="Arakawa K."/>
        </authorList>
    </citation>
    <scope>NUCLEOTIDE SEQUENCE [LARGE SCALE GENOMIC DNA]</scope>
</reference>
<name>A0A4C1TRD4_EUMVA</name>
<evidence type="ECO:0000313" key="1">
    <source>
        <dbReference type="EMBL" id="GBP16538.1"/>
    </source>
</evidence>
<dbReference type="EMBL" id="BGZK01000080">
    <property type="protein sequence ID" value="GBP16538.1"/>
    <property type="molecule type" value="Genomic_DNA"/>
</dbReference>
<sequence length="123" mass="13578">MTLVFLESISAVAELIPNKPRGMLLKRHIKSGLKLAEASASLACLVKLPASILTTSELTNAFLTQVKLLASCFGEQFKRSSMLSRHCNPHPALDFCGVLRVQPSPPEIILWERMCSRSEITKN</sequence>
<keyword evidence="2" id="KW-1185">Reference proteome</keyword>
<dbReference type="Proteomes" id="UP000299102">
    <property type="component" value="Unassembled WGS sequence"/>
</dbReference>
<proteinExistence type="predicted"/>
<accession>A0A4C1TRD4</accession>
<organism evidence="1 2">
    <name type="scientific">Eumeta variegata</name>
    <name type="common">Bagworm moth</name>
    <name type="synonym">Eumeta japonica</name>
    <dbReference type="NCBI Taxonomy" id="151549"/>
    <lineage>
        <taxon>Eukaryota</taxon>
        <taxon>Metazoa</taxon>
        <taxon>Ecdysozoa</taxon>
        <taxon>Arthropoda</taxon>
        <taxon>Hexapoda</taxon>
        <taxon>Insecta</taxon>
        <taxon>Pterygota</taxon>
        <taxon>Neoptera</taxon>
        <taxon>Endopterygota</taxon>
        <taxon>Lepidoptera</taxon>
        <taxon>Glossata</taxon>
        <taxon>Ditrysia</taxon>
        <taxon>Tineoidea</taxon>
        <taxon>Psychidae</taxon>
        <taxon>Oiketicinae</taxon>
        <taxon>Eumeta</taxon>
    </lineage>
</organism>
<dbReference type="AlphaFoldDB" id="A0A4C1TRD4"/>
<protein>
    <submittedName>
        <fullName evidence="1">Uncharacterized protein</fullName>
    </submittedName>
</protein>
<gene>
    <name evidence="1" type="ORF">EVAR_19339_1</name>
</gene>